<name>A0A5C1E849_9RHOO</name>
<dbReference type="KEGG" id="otr:OTERR_13180"/>
<reference evidence="1 2" key="1">
    <citation type="submission" date="2017-07" db="EMBL/GenBank/DDBJ databases">
        <title>Complete genome sequence of Oryzomicrobium terrae TPP412.</title>
        <authorList>
            <person name="Chiu L.-W."/>
            <person name="Lo K.-J."/>
            <person name="Tsai Y.-M."/>
            <person name="Lin S.-S."/>
            <person name="Kuo C.-H."/>
            <person name="Liu C.-T."/>
        </authorList>
    </citation>
    <scope>NUCLEOTIDE SEQUENCE [LARGE SCALE GENOMIC DNA]</scope>
    <source>
        <strain evidence="1 2">TPP412</strain>
    </source>
</reference>
<dbReference type="Proteomes" id="UP000323671">
    <property type="component" value="Chromosome"/>
</dbReference>
<sequence>MGTASAKKFIKNNAGQLTEEAALTTSAGAADADKIPALNASGVLDATIVNAKNASAGAADAGKVVQLDSTGRIDNSMMPVGIGADTAIIPASEALAAGDYVNIWNNAGSFNVRKADATTAGKEAHGFVLAAVSNGANATVYFEGSNTQVTGQAAGNVFLSTTPGLGSATAPTGSGNVVQRIGFATSATAVNFQSQTPVVLA</sequence>
<keyword evidence="2" id="KW-1185">Reference proteome</keyword>
<organism evidence="1 2">
    <name type="scientific">Oryzomicrobium terrae</name>
    <dbReference type="NCBI Taxonomy" id="1735038"/>
    <lineage>
        <taxon>Bacteria</taxon>
        <taxon>Pseudomonadati</taxon>
        <taxon>Pseudomonadota</taxon>
        <taxon>Betaproteobacteria</taxon>
        <taxon>Rhodocyclales</taxon>
        <taxon>Rhodocyclaceae</taxon>
        <taxon>Oryzomicrobium</taxon>
    </lineage>
</organism>
<gene>
    <name evidence="1" type="ORF">OTERR_13180</name>
</gene>
<protein>
    <submittedName>
        <fullName evidence="1">Uncharacterized protein</fullName>
    </submittedName>
</protein>
<dbReference type="RefSeq" id="WP_246154379.1">
    <property type="nucleotide sequence ID" value="NZ_CP022579.1"/>
</dbReference>
<proteinExistence type="predicted"/>
<dbReference type="AlphaFoldDB" id="A0A5C1E849"/>
<dbReference type="EMBL" id="CP022579">
    <property type="protein sequence ID" value="QEL64794.1"/>
    <property type="molecule type" value="Genomic_DNA"/>
</dbReference>
<accession>A0A5C1E849</accession>
<evidence type="ECO:0000313" key="2">
    <source>
        <dbReference type="Proteomes" id="UP000323671"/>
    </source>
</evidence>
<evidence type="ECO:0000313" key="1">
    <source>
        <dbReference type="EMBL" id="QEL64794.1"/>
    </source>
</evidence>